<keyword evidence="14" id="KW-1185">Reference proteome</keyword>
<dbReference type="Gene3D" id="3.40.640.10">
    <property type="entry name" value="Type I PLP-dependent aspartate aminotransferase-like (Major domain)"/>
    <property type="match status" value="1"/>
</dbReference>
<feature type="modified residue" description="N6-(pyridoxal phosphate)lysine" evidence="10">
    <location>
        <position position="245"/>
    </location>
</feature>
<feature type="domain" description="Aminotransferase class I/classII large" evidence="12">
    <location>
        <begin position="46"/>
        <end position="385"/>
    </location>
</feature>
<dbReference type="GO" id="GO:0009102">
    <property type="term" value="P:biotin biosynthetic process"/>
    <property type="evidence" value="ECO:0007669"/>
    <property type="project" value="UniProtKB-UniRule"/>
</dbReference>
<keyword evidence="6 11" id="KW-0808">Transferase</keyword>
<evidence type="ECO:0000256" key="6">
    <source>
        <dbReference type="ARBA" id="ARBA00022679"/>
    </source>
</evidence>
<comment type="catalytic activity">
    <reaction evidence="9 11">
        <text>6-carboxyhexanoyl-[ACP] + L-alanine + H(+) = (8S)-8-amino-7-oxononanoate + holo-[ACP] + CO2</text>
        <dbReference type="Rhea" id="RHEA:42288"/>
        <dbReference type="Rhea" id="RHEA-COMP:9685"/>
        <dbReference type="Rhea" id="RHEA-COMP:9955"/>
        <dbReference type="ChEBI" id="CHEBI:15378"/>
        <dbReference type="ChEBI" id="CHEBI:16526"/>
        <dbReference type="ChEBI" id="CHEBI:57972"/>
        <dbReference type="ChEBI" id="CHEBI:64479"/>
        <dbReference type="ChEBI" id="CHEBI:78846"/>
        <dbReference type="ChEBI" id="CHEBI:149468"/>
        <dbReference type="EC" id="2.3.1.47"/>
    </reaction>
</comment>
<dbReference type="InterPro" id="IPR004839">
    <property type="entry name" value="Aminotransferase_I/II_large"/>
</dbReference>
<protein>
    <recommendedName>
        <fullName evidence="11">8-amino-7-ketopelargonate synthase</fullName>
        <ecNumber evidence="11">2.3.1.47</ecNumber>
    </recommendedName>
</protein>
<dbReference type="EC" id="2.3.1.47" evidence="11"/>
<evidence type="ECO:0000256" key="3">
    <source>
        <dbReference type="ARBA" id="ARBA00004746"/>
    </source>
</evidence>
<dbReference type="GO" id="GO:0030170">
    <property type="term" value="F:pyridoxal phosphate binding"/>
    <property type="evidence" value="ECO:0007669"/>
    <property type="project" value="InterPro"/>
</dbReference>
<dbReference type="RefSeq" id="WP_113807354.1">
    <property type="nucleotide sequence ID" value="NZ_QOCW01000022.1"/>
</dbReference>
<dbReference type="SUPFAM" id="SSF53383">
    <property type="entry name" value="PLP-dependent transferases"/>
    <property type="match status" value="1"/>
</dbReference>
<dbReference type="InterPro" id="IPR015421">
    <property type="entry name" value="PyrdxlP-dep_Trfase_major"/>
</dbReference>
<proteinExistence type="inferred from homology"/>
<dbReference type="Pfam" id="PF00155">
    <property type="entry name" value="Aminotran_1_2"/>
    <property type="match status" value="1"/>
</dbReference>
<dbReference type="EMBL" id="QOCW01000022">
    <property type="protein sequence ID" value="RBW68317.1"/>
    <property type="molecule type" value="Genomic_DNA"/>
</dbReference>
<dbReference type="FunFam" id="3.40.640.10:FF:000006">
    <property type="entry name" value="5-aminolevulinate synthase, mitochondrial"/>
    <property type="match status" value="1"/>
</dbReference>
<dbReference type="Proteomes" id="UP000253314">
    <property type="component" value="Unassembled WGS sequence"/>
</dbReference>
<comment type="caution">
    <text evidence="13">The sequence shown here is derived from an EMBL/GenBank/DDBJ whole genome shotgun (WGS) entry which is preliminary data.</text>
</comment>
<accession>A0A366XQZ7</accession>
<sequence length="398" mass="44267">MNVDEHLHWEEEIKQELTYLEGISQKRRLVTTKYAERPWLIINGCKMLNLASNNYLGLSGDQRLVYAAAAAAHTYGAGATASRLIVGNHPLYSEVESVLINWKKDESALVVNSGYTANIGVISALMRRDDVVFSDKLNHASIVDGVILSRAKHQRYRHNDLNHLEALLKKASPHKRKLIVTDTVFSMDGDMADLEGLVLLKERYNAILMVDEAHASGIYGESGQGYTHHVKLQDKIDIKMGTFSKALGSFGAYITGEKWLIDYLTNRMRALIYSTALPPAVLGAAKAAVEIVQEDEACRTVLKKNAAYFRKLLTDFGFHICGSQSQIVPVLIGRNEDTIRFAQRLQEEGIAAIPIRPPTVPENEARIRFTVTAEHSKEDLDWAVKTTAHVGKEMGVIA</sequence>
<comment type="pathway">
    <text evidence="3 11">Cofactor biosynthesis; biotin biosynthesis.</text>
</comment>
<comment type="function">
    <text evidence="2 11">Catalyzes the decarboxylative condensation of pimeloyl-[acyl-carrier protein] and L-alanine to produce 8-amino-7-oxononanoate (AON), [acyl-carrier protein], and carbon dioxide.</text>
</comment>
<dbReference type="CDD" id="cd06454">
    <property type="entry name" value="KBL_like"/>
    <property type="match status" value="1"/>
</dbReference>
<dbReference type="PANTHER" id="PTHR13693">
    <property type="entry name" value="CLASS II AMINOTRANSFERASE/8-AMINO-7-OXONONANOATE SYNTHASE"/>
    <property type="match status" value="1"/>
</dbReference>
<dbReference type="Gene3D" id="3.90.1150.10">
    <property type="entry name" value="Aspartate Aminotransferase, domain 1"/>
    <property type="match status" value="1"/>
</dbReference>
<evidence type="ECO:0000256" key="1">
    <source>
        <dbReference type="ARBA" id="ARBA00001933"/>
    </source>
</evidence>
<dbReference type="InterPro" id="IPR015424">
    <property type="entry name" value="PyrdxlP-dep_Trfase"/>
</dbReference>
<evidence type="ECO:0000256" key="9">
    <source>
        <dbReference type="ARBA" id="ARBA00047715"/>
    </source>
</evidence>
<dbReference type="AlphaFoldDB" id="A0A366XQZ7"/>
<gene>
    <name evidence="13" type="primary">bioF</name>
    <name evidence="13" type="ORF">DS031_17510</name>
</gene>
<evidence type="ECO:0000313" key="14">
    <source>
        <dbReference type="Proteomes" id="UP000253314"/>
    </source>
</evidence>
<dbReference type="InterPro" id="IPR004723">
    <property type="entry name" value="AONS_Archaea/Proteobacteria"/>
</dbReference>
<evidence type="ECO:0000256" key="4">
    <source>
        <dbReference type="ARBA" id="ARBA00010008"/>
    </source>
</evidence>
<dbReference type="NCBIfam" id="TIGR00858">
    <property type="entry name" value="bioF"/>
    <property type="match status" value="1"/>
</dbReference>
<evidence type="ECO:0000259" key="12">
    <source>
        <dbReference type="Pfam" id="PF00155"/>
    </source>
</evidence>
<evidence type="ECO:0000256" key="2">
    <source>
        <dbReference type="ARBA" id="ARBA00002513"/>
    </source>
</evidence>
<evidence type="ECO:0000256" key="7">
    <source>
        <dbReference type="ARBA" id="ARBA00022756"/>
    </source>
</evidence>
<keyword evidence="7" id="KW-0093">Biotin biosynthesis</keyword>
<comment type="cofactor">
    <cofactor evidence="1 10 11">
        <name>pyridoxal 5'-phosphate</name>
        <dbReference type="ChEBI" id="CHEBI:597326"/>
    </cofactor>
</comment>
<dbReference type="GO" id="GO:0008710">
    <property type="term" value="F:8-amino-7-oxononanoate synthase activity"/>
    <property type="evidence" value="ECO:0007669"/>
    <property type="project" value="UniProtKB-UniRule"/>
</dbReference>
<dbReference type="InterPro" id="IPR001917">
    <property type="entry name" value="Aminotrans_II_pyridoxalP_BS"/>
</dbReference>
<keyword evidence="13" id="KW-0012">Acyltransferase</keyword>
<dbReference type="PANTHER" id="PTHR13693:SF100">
    <property type="entry name" value="8-AMINO-7-OXONONANOATE SYNTHASE"/>
    <property type="match status" value="1"/>
</dbReference>
<evidence type="ECO:0000256" key="8">
    <source>
        <dbReference type="ARBA" id="ARBA00022898"/>
    </source>
</evidence>
<evidence type="ECO:0000256" key="10">
    <source>
        <dbReference type="PIRSR" id="PIRSR604723-51"/>
    </source>
</evidence>
<dbReference type="InterPro" id="IPR015422">
    <property type="entry name" value="PyrdxlP-dep_Trfase_small"/>
</dbReference>
<reference evidence="13 14" key="1">
    <citation type="submission" date="2018-07" db="EMBL/GenBank/DDBJ databases">
        <title>Lottiidibacillus patelloidae gen. nov., sp. nov., isolated from the intestinal tract of a marine limpet and the reclassification of B. taeanensis BH030017T, B. algicola KMM 3737T and B. hwajinpoensis SW-72T as genus Lottiidibacillus.</title>
        <authorList>
            <person name="Liu R."/>
            <person name="Huang Z."/>
        </authorList>
    </citation>
    <scope>NUCLEOTIDE SEQUENCE [LARGE SCALE GENOMIC DNA]</scope>
    <source>
        <strain evidence="13 14">BH030017</strain>
    </source>
</reference>
<keyword evidence="8 10" id="KW-0663">Pyridoxal phosphate</keyword>
<evidence type="ECO:0000313" key="13">
    <source>
        <dbReference type="EMBL" id="RBW68317.1"/>
    </source>
</evidence>
<evidence type="ECO:0000256" key="5">
    <source>
        <dbReference type="ARBA" id="ARBA00011738"/>
    </source>
</evidence>
<name>A0A366XQZ7_9BACI</name>
<organism evidence="13 14">
    <name type="scientific">Bacillus taeanensis</name>
    <dbReference type="NCBI Taxonomy" id="273032"/>
    <lineage>
        <taxon>Bacteria</taxon>
        <taxon>Bacillati</taxon>
        <taxon>Bacillota</taxon>
        <taxon>Bacilli</taxon>
        <taxon>Bacillales</taxon>
        <taxon>Bacillaceae</taxon>
        <taxon>Bacillus</taxon>
    </lineage>
</organism>
<dbReference type="UniPathway" id="UPA00078"/>
<dbReference type="InterPro" id="IPR050087">
    <property type="entry name" value="AON_synthase_class-II"/>
</dbReference>
<dbReference type="OrthoDB" id="9807157at2"/>
<comment type="similarity">
    <text evidence="4 11">Belongs to the class-II pyridoxal-phosphate-dependent aminotransferase family. BioF subfamily.</text>
</comment>
<evidence type="ECO:0000256" key="11">
    <source>
        <dbReference type="RuleBase" id="RU003693"/>
    </source>
</evidence>
<comment type="subunit">
    <text evidence="5 11">Homodimer.</text>
</comment>
<dbReference type="PROSITE" id="PS00599">
    <property type="entry name" value="AA_TRANSFER_CLASS_2"/>
    <property type="match status" value="1"/>
</dbReference>